<accession>A0A1D1VDL0</accession>
<keyword evidence="6" id="KW-0597">Phosphoprotein</keyword>
<dbReference type="Pfam" id="PF13424">
    <property type="entry name" value="TPR_12"/>
    <property type="match status" value="2"/>
</dbReference>
<dbReference type="GO" id="GO:0005092">
    <property type="term" value="F:GDP-dissociation inhibitor activity"/>
    <property type="evidence" value="ECO:0007669"/>
    <property type="project" value="TreeGrafter"/>
</dbReference>
<dbReference type="AlphaFoldDB" id="A0A1D1VDL0"/>
<dbReference type="InterPro" id="IPR052386">
    <property type="entry name" value="GPSM"/>
</dbReference>
<name>A0A1D1VDL0_RAMVA</name>
<dbReference type="GO" id="GO:0001965">
    <property type="term" value="F:G-protein alpha-subunit binding"/>
    <property type="evidence" value="ECO:0007669"/>
    <property type="project" value="TreeGrafter"/>
</dbReference>
<evidence type="ECO:0000256" key="7">
    <source>
        <dbReference type="ARBA" id="ARBA00022737"/>
    </source>
</evidence>
<dbReference type="PANTHER" id="PTHR45954:SF1">
    <property type="entry name" value="LD33695P"/>
    <property type="match status" value="1"/>
</dbReference>
<dbReference type="EMBL" id="BDGG01000005">
    <property type="protein sequence ID" value="GAU99719.1"/>
    <property type="molecule type" value="Genomic_DNA"/>
</dbReference>
<dbReference type="SMART" id="SM00028">
    <property type="entry name" value="TPR"/>
    <property type="match status" value="7"/>
</dbReference>
<feature type="repeat" description="TPR" evidence="10">
    <location>
        <begin position="226"/>
        <end position="259"/>
    </location>
</feature>
<evidence type="ECO:0000256" key="3">
    <source>
        <dbReference type="ARBA" id="ARBA00006600"/>
    </source>
</evidence>
<comment type="similarity">
    <text evidence="3">Belongs to the GPSM family.</text>
</comment>
<evidence type="ECO:0000313" key="13">
    <source>
        <dbReference type="Proteomes" id="UP000186922"/>
    </source>
</evidence>
<dbReference type="InterPro" id="IPR011990">
    <property type="entry name" value="TPR-like_helical_dom_sf"/>
</dbReference>
<dbReference type="OrthoDB" id="286233at2759"/>
<dbReference type="GO" id="GO:0005938">
    <property type="term" value="C:cell cortex"/>
    <property type="evidence" value="ECO:0007669"/>
    <property type="project" value="TreeGrafter"/>
</dbReference>
<dbReference type="PROSITE" id="PS50005">
    <property type="entry name" value="TPR"/>
    <property type="match status" value="3"/>
</dbReference>
<evidence type="ECO:0000256" key="9">
    <source>
        <dbReference type="ARBA" id="ARBA00023136"/>
    </source>
</evidence>
<dbReference type="STRING" id="947166.A0A1D1VDL0"/>
<evidence type="ECO:0000256" key="5">
    <source>
        <dbReference type="ARBA" id="ARBA00022490"/>
    </source>
</evidence>
<dbReference type="InterPro" id="IPR003109">
    <property type="entry name" value="GoLoco_motif"/>
</dbReference>
<dbReference type="Proteomes" id="UP000186922">
    <property type="component" value="Unassembled WGS sequence"/>
</dbReference>
<evidence type="ECO:0000256" key="10">
    <source>
        <dbReference type="PROSITE-ProRule" id="PRU00339"/>
    </source>
</evidence>
<dbReference type="SUPFAM" id="SSF48452">
    <property type="entry name" value="TPR-like"/>
    <property type="match status" value="2"/>
</dbReference>
<dbReference type="GO" id="GO:0005886">
    <property type="term" value="C:plasma membrane"/>
    <property type="evidence" value="ECO:0007669"/>
    <property type="project" value="UniProtKB-SubCell"/>
</dbReference>
<keyword evidence="7" id="KW-0677">Repeat</keyword>
<organism evidence="12 13">
    <name type="scientific">Ramazzottius varieornatus</name>
    <name type="common">Water bear</name>
    <name type="synonym">Tardigrade</name>
    <dbReference type="NCBI Taxonomy" id="947166"/>
    <lineage>
        <taxon>Eukaryota</taxon>
        <taxon>Metazoa</taxon>
        <taxon>Ecdysozoa</taxon>
        <taxon>Tardigrada</taxon>
        <taxon>Eutardigrada</taxon>
        <taxon>Parachela</taxon>
        <taxon>Hypsibioidea</taxon>
        <taxon>Ramazzottiidae</taxon>
        <taxon>Ramazzottius</taxon>
    </lineage>
</organism>
<protein>
    <submittedName>
        <fullName evidence="12">Uncharacterized protein</fullName>
    </submittedName>
</protein>
<gene>
    <name evidence="12" type="primary">RvY_10677-1</name>
    <name evidence="12" type="synonym">RvY_10677.1</name>
    <name evidence="12" type="ORF">RvY_10677</name>
</gene>
<evidence type="ECO:0000256" key="1">
    <source>
        <dbReference type="ARBA" id="ARBA00004236"/>
    </source>
</evidence>
<evidence type="ECO:0000256" key="2">
    <source>
        <dbReference type="ARBA" id="ARBA00004496"/>
    </source>
</evidence>
<dbReference type="PROSITE" id="PS50877">
    <property type="entry name" value="GOLOCO"/>
    <property type="match status" value="3"/>
</dbReference>
<keyword evidence="5" id="KW-0963">Cytoplasm</keyword>
<dbReference type="Pfam" id="PF02188">
    <property type="entry name" value="GoLoco"/>
    <property type="match status" value="3"/>
</dbReference>
<dbReference type="SMART" id="SM00390">
    <property type="entry name" value="GoLoco"/>
    <property type="match status" value="3"/>
</dbReference>
<dbReference type="Gene3D" id="1.25.40.10">
    <property type="entry name" value="Tetratricopeptide repeat domain"/>
    <property type="match status" value="3"/>
</dbReference>
<comment type="caution">
    <text evidence="12">The sequence shown here is derived from an EMBL/GenBank/DDBJ whole genome shotgun (WGS) entry which is preliminary data.</text>
</comment>
<feature type="region of interest" description="Disordered" evidence="11">
    <location>
        <begin position="506"/>
        <end position="530"/>
    </location>
</feature>
<proteinExistence type="inferred from homology"/>
<evidence type="ECO:0000256" key="6">
    <source>
        <dbReference type="ARBA" id="ARBA00022553"/>
    </source>
</evidence>
<feature type="compositionally biased region" description="Polar residues" evidence="11">
    <location>
        <begin position="413"/>
        <end position="424"/>
    </location>
</feature>
<feature type="region of interest" description="Disordered" evidence="11">
    <location>
        <begin position="380"/>
        <end position="436"/>
    </location>
</feature>
<dbReference type="FunFam" id="1.25.40.10:FF:000043">
    <property type="entry name" value="G-protein-signaling modulator 2 isoform X1"/>
    <property type="match status" value="1"/>
</dbReference>
<dbReference type="GO" id="GO:0000132">
    <property type="term" value="P:establishment of mitotic spindle orientation"/>
    <property type="evidence" value="ECO:0007669"/>
    <property type="project" value="TreeGrafter"/>
</dbReference>
<feature type="repeat" description="TPR" evidence="10">
    <location>
        <begin position="266"/>
        <end position="299"/>
    </location>
</feature>
<evidence type="ECO:0000256" key="4">
    <source>
        <dbReference type="ARBA" id="ARBA00022475"/>
    </source>
</evidence>
<evidence type="ECO:0000313" key="12">
    <source>
        <dbReference type="EMBL" id="GAU99719.1"/>
    </source>
</evidence>
<sequence length="597" mass="66216">MMTTSGEDCLTYALEGEALCRAGDFRSGADSFHRALQVGTSDEAVLSAIYIQLGNAYFYLEDYDNALEYHTKDIRIARQLHDENGEAKASGNIAMTLKCLGQYEEAIQCGLRQLDIYRKLNDDKVAISRAYYNLGNIFLAKAKSSIGVSSDGELPEPAKEDLISALDYYKENYTMVKDFKDLAAQGRVCGNLGSVFYMLGNFPQAVMYHQERLLLARECKDIPAERRAYTNLGNCHVFLGQYPVAEQYYLKALALVDATRDRALEAQACYSLGNTYSLMADHTKAIDYYERHLAIAKELQDAVGQGRACWSLGSAHAALGQTDEAIKYAEEHLRISHEIGDTSGCSSAEANLHEYSFQREGTPVSPEDITARIRRISMEQMDLLKVTPDTKGKRPMASLPEENRQATPAHEPSVSSPSSAQPTLPSKPPPRRHEPEEDFFDMISRCQSQRLDDQRCAFVANKENHHQHHHLPYSNGSAKNGTVTGNVKTFEDLMDMIAGVQSKRLDEQRADLPSPSMRSGSAAKRKVGGNEDEDQFFEILMKVQGSRMGDQRATLSSSSIVKAPTVPEEDFASLVQSRRRAGSGVVGSKESLQSKKP</sequence>
<comment type="subcellular location">
    <subcellularLocation>
        <location evidence="1">Cell membrane</location>
    </subcellularLocation>
    <subcellularLocation>
        <location evidence="2">Cytoplasm</location>
    </subcellularLocation>
</comment>
<feature type="region of interest" description="Disordered" evidence="11">
    <location>
        <begin position="547"/>
        <end position="597"/>
    </location>
</feature>
<evidence type="ECO:0000256" key="8">
    <source>
        <dbReference type="ARBA" id="ARBA00022803"/>
    </source>
</evidence>
<keyword evidence="4" id="KW-1003">Cell membrane</keyword>
<reference evidence="12 13" key="1">
    <citation type="journal article" date="2016" name="Nat. Commun.">
        <title>Extremotolerant tardigrade genome and improved radiotolerance of human cultured cells by tardigrade-unique protein.</title>
        <authorList>
            <person name="Hashimoto T."/>
            <person name="Horikawa D.D."/>
            <person name="Saito Y."/>
            <person name="Kuwahara H."/>
            <person name="Kozuka-Hata H."/>
            <person name="Shin-I T."/>
            <person name="Minakuchi Y."/>
            <person name="Ohishi K."/>
            <person name="Motoyama A."/>
            <person name="Aizu T."/>
            <person name="Enomoto A."/>
            <person name="Kondo K."/>
            <person name="Tanaka S."/>
            <person name="Hara Y."/>
            <person name="Koshikawa S."/>
            <person name="Sagara H."/>
            <person name="Miura T."/>
            <person name="Yokobori S."/>
            <person name="Miyagawa K."/>
            <person name="Suzuki Y."/>
            <person name="Kubo T."/>
            <person name="Oyama M."/>
            <person name="Kohara Y."/>
            <person name="Fujiyama A."/>
            <person name="Arakawa K."/>
            <person name="Katayama T."/>
            <person name="Toyoda A."/>
            <person name="Kunieda T."/>
        </authorList>
    </citation>
    <scope>NUCLEOTIDE SEQUENCE [LARGE SCALE GENOMIC DNA]</scope>
    <source>
        <strain evidence="12 13">YOKOZUNA-1</strain>
    </source>
</reference>
<dbReference type="Pfam" id="PF13176">
    <property type="entry name" value="TPR_7"/>
    <property type="match status" value="1"/>
</dbReference>
<keyword evidence="8 10" id="KW-0802">TPR repeat</keyword>
<evidence type="ECO:0000256" key="11">
    <source>
        <dbReference type="SAM" id="MobiDB-lite"/>
    </source>
</evidence>
<dbReference type="InterPro" id="IPR019734">
    <property type="entry name" value="TPR_rpt"/>
</dbReference>
<dbReference type="PANTHER" id="PTHR45954">
    <property type="entry name" value="LD33695P"/>
    <property type="match status" value="1"/>
</dbReference>
<feature type="repeat" description="TPR" evidence="10">
    <location>
        <begin position="47"/>
        <end position="80"/>
    </location>
</feature>
<keyword evidence="13" id="KW-1185">Reference proteome</keyword>
<keyword evidence="9" id="KW-0472">Membrane</keyword>